<feature type="compositionally biased region" description="Gly residues" evidence="7">
    <location>
        <begin position="119"/>
        <end position="131"/>
    </location>
</feature>
<gene>
    <name evidence="8" type="ORF">B296_00016111</name>
</gene>
<feature type="coiled-coil region" evidence="6">
    <location>
        <begin position="226"/>
        <end position="287"/>
    </location>
</feature>
<dbReference type="AlphaFoldDB" id="A0A426YHE5"/>
<sequence length="296" mass="31619">MEPSGAPPAPTTAAHWFGQIPPNPRGGTVAGAHRRALSETFLHLPDDLLFDTDPDCGISDIDFPSLSDDNVSGGGDIGGCPAPHAVAPAGRPVPGAHLRSLSVDTALFEGMGFQAGVAAGDGGGGARGGGAQERRGHHRRSGSMDGSISPFEEESAPPLSDYAKKAMTADKLAELSLLDPRRAKRHNLLSSSPLLAFVTLKNFCVLVLSDDMQSAARSKERKVHYTNELERKVQTLQTEATTLSAQLTLKQKHNGLMFDSLVMQRDTTDLTAENRELKLRLQSMEQQAQLRDGMCS</sequence>
<name>A0A426YHE5_ENSVE</name>
<dbReference type="Gene3D" id="1.20.5.170">
    <property type="match status" value="1"/>
</dbReference>
<reference evidence="8 9" key="1">
    <citation type="journal article" date="2014" name="Agronomy (Basel)">
        <title>A Draft Genome Sequence for Ensete ventricosum, the Drought-Tolerant Tree Against Hunger.</title>
        <authorList>
            <person name="Harrison J."/>
            <person name="Moore K.A."/>
            <person name="Paszkiewicz K."/>
            <person name="Jones T."/>
            <person name="Grant M."/>
            <person name="Ambacheew D."/>
            <person name="Muzemil S."/>
            <person name="Studholme D.J."/>
        </authorList>
    </citation>
    <scope>NUCLEOTIDE SEQUENCE [LARGE SCALE GENOMIC DNA]</scope>
</reference>
<evidence type="ECO:0000256" key="3">
    <source>
        <dbReference type="ARBA" id="ARBA00023125"/>
    </source>
</evidence>
<keyword evidence="2" id="KW-0805">Transcription regulation</keyword>
<dbReference type="GO" id="GO:0003700">
    <property type="term" value="F:DNA-binding transcription factor activity"/>
    <property type="evidence" value="ECO:0007669"/>
    <property type="project" value="InterPro"/>
</dbReference>
<dbReference type="PANTHER" id="PTHR13690">
    <property type="entry name" value="TRANSCRIPTION FACTOR POSF21-RELATED"/>
    <property type="match status" value="1"/>
</dbReference>
<keyword evidence="6" id="KW-0175">Coiled coil</keyword>
<dbReference type="InterPro" id="IPR044759">
    <property type="entry name" value="bZIP_RF2"/>
</dbReference>
<feature type="compositionally biased region" description="Pro residues" evidence="7">
    <location>
        <begin position="1"/>
        <end position="10"/>
    </location>
</feature>
<keyword evidence="3" id="KW-0238">DNA-binding</keyword>
<evidence type="ECO:0000256" key="4">
    <source>
        <dbReference type="ARBA" id="ARBA00023163"/>
    </source>
</evidence>
<dbReference type="GO" id="GO:0005634">
    <property type="term" value="C:nucleus"/>
    <property type="evidence" value="ECO:0007669"/>
    <property type="project" value="UniProtKB-SubCell"/>
</dbReference>
<evidence type="ECO:0000256" key="5">
    <source>
        <dbReference type="ARBA" id="ARBA00023242"/>
    </source>
</evidence>
<dbReference type="SUPFAM" id="SSF57959">
    <property type="entry name" value="Leucine zipper domain"/>
    <property type="match status" value="1"/>
</dbReference>
<keyword evidence="4" id="KW-0804">Transcription</keyword>
<keyword evidence="5" id="KW-0539">Nucleus</keyword>
<evidence type="ECO:0000313" key="8">
    <source>
        <dbReference type="EMBL" id="RRT51161.1"/>
    </source>
</evidence>
<organism evidence="8 9">
    <name type="scientific">Ensete ventricosum</name>
    <name type="common">Abyssinian banana</name>
    <name type="synonym">Musa ensete</name>
    <dbReference type="NCBI Taxonomy" id="4639"/>
    <lineage>
        <taxon>Eukaryota</taxon>
        <taxon>Viridiplantae</taxon>
        <taxon>Streptophyta</taxon>
        <taxon>Embryophyta</taxon>
        <taxon>Tracheophyta</taxon>
        <taxon>Spermatophyta</taxon>
        <taxon>Magnoliopsida</taxon>
        <taxon>Liliopsida</taxon>
        <taxon>Zingiberales</taxon>
        <taxon>Musaceae</taxon>
        <taxon>Ensete</taxon>
    </lineage>
</organism>
<comment type="subcellular location">
    <subcellularLocation>
        <location evidence="1">Nucleus</location>
    </subcellularLocation>
</comment>
<feature type="region of interest" description="Disordered" evidence="7">
    <location>
        <begin position="119"/>
        <end position="157"/>
    </location>
</feature>
<dbReference type="Proteomes" id="UP000287651">
    <property type="component" value="Unassembled WGS sequence"/>
</dbReference>
<evidence type="ECO:0000256" key="6">
    <source>
        <dbReference type="SAM" id="Coils"/>
    </source>
</evidence>
<evidence type="ECO:0000313" key="9">
    <source>
        <dbReference type="Proteomes" id="UP000287651"/>
    </source>
</evidence>
<evidence type="ECO:0008006" key="10">
    <source>
        <dbReference type="Google" id="ProtNLM"/>
    </source>
</evidence>
<comment type="caution">
    <text evidence="8">The sequence shown here is derived from an EMBL/GenBank/DDBJ whole genome shotgun (WGS) entry which is preliminary data.</text>
</comment>
<feature type="region of interest" description="Disordered" evidence="7">
    <location>
        <begin position="1"/>
        <end position="27"/>
    </location>
</feature>
<dbReference type="GO" id="GO:0003677">
    <property type="term" value="F:DNA binding"/>
    <property type="evidence" value="ECO:0007669"/>
    <property type="project" value="UniProtKB-KW"/>
</dbReference>
<evidence type="ECO:0000256" key="1">
    <source>
        <dbReference type="ARBA" id="ARBA00004123"/>
    </source>
</evidence>
<accession>A0A426YHE5</accession>
<dbReference type="CDD" id="cd14703">
    <property type="entry name" value="bZIP_plant_RF2"/>
    <property type="match status" value="1"/>
</dbReference>
<dbReference type="InterPro" id="IPR046347">
    <property type="entry name" value="bZIP_sf"/>
</dbReference>
<dbReference type="PANTHER" id="PTHR13690:SF86">
    <property type="entry name" value="TRANSCRIPTION FACTOR VIP1"/>
    <property type="match status" value="1"/>
</dbReference>
<dbReference type="EMBL" id="AMZH03012367">
    <property type="protein sequence ID" value="RRT51161.1"/>
    <property type="molecule type" value="Genomic_DNA"/>
</dbReference>
<evidence type="ECO:0000256" key="2">
    <source>
        <dbReference type="ARBA" id="ARBA00023015"/>
    </source>
</evidence>
<evidence type="ECO:0000256" key="7">
    <source>
        <dbReference type="SAM" id="MobiDB-lite"/>
    </source>
</evidence>
<protein>
    <recommendedName>
        <fullName evidence="10">BZIP domain-containing protein</fullName>
    </recommendedName>
</protein>
<proteinExistence type="predicted"/>